<dbReference type="SUPFAM" id="SSF56112">
    <property type="entry name" value="Protein kinase-like (PK-like)"/>
    <property type="match status" value="1"/>
</dbReference>
<dbReference type="InterPro" id="IPR000719">
    <property type="entry name" value="Prot_kinase_dom"/>
</dbReference>
<feature type="binding site" evidence="3">
    <location>
        <position position="41"/>
    </location>
    <ligand>
        <name>ATP</name>
        <dbReference type="ChEBI" id="CHEBI:30616"/>
    </ligand>
</feature>
<evidence type="ECO:0000259" key="5">
    <source>
        <dbReference type="PROSITE" id="PS50011"/>
    </source>
</evidence>
<evidence type="ECO:0000313" key="6">
    <source>
        <dbReference type="EMBL" id="KAK8834185.1"/>
    </source>
</evidence>
<keyword evidence="4" id="KW-0418">Kinase</keyword>
<evidence type="ECO:0000256" key="3">
    <source>
        <dbReference type="PROSITE-ProRule" id="PRU10141"/>
    </source>
</evidence>
<sequence>MDLVHVDGMNEYSILGKIGEGSYSKVFKVQKSHSSEYFAMKVLNIRYRTLDEVFKCQEVLVMARLANHPNILGLRDVIFEPLKKRLSLVVELAECSMLDMIDPKSKRPNLTLNDCLYLTYQLLSAISHVHSEGYIHRDIKPENCLVNSKTMELKLADFGSAKEPSNGDTPLTEYIATRWYRAPECLLTPGNYGPGIDIWAVGCVLYELMTKKPLFPGANAIDQLKRIHAVVGEPSAETLSRMHASKSKINELNKVSHKADQYFSFSSSKPSCPLGFRKLLPNVPNDVIDLLERLLAYVPSDRITASEALNHRAFNLFNNNINRNQPHPIQGPTILNPFIKRPINVNNVSRVVDNKAVNRGRTVLEHGRNFITSKMPQPKYYLQKGHFPGAQQMQIQMQMQNQARINGVIQVNTKKKSQSVLCQGGSCLPGIYGSRR</sequence>
<accession>A0ABR2K1S1</accession>
<keyword evidence="4" id="KW-0808">Transferase</keyword>
<dbReference type="Proteomes" id="UP001470230">
    <property type="component" value="Unassembled WGS sequence"/>
</dbReference>
<dbReference type="SMART" id="SM00220">
    <property type="entry name" value="S_TKc"/>
    <property type="match status" value="1"/>
</dbReference>
<dbReference type="PROSITE" id="PS00108">
    <property type="entry name" value="PROTEIN_KINASE_ST"/>
    <property type="match status" value="1"/>
</dbReference>
<dbReference type="EMBL" id="JAPFFF010000008">
    <property type="protein sequence ID" value="KAK8884877.1"/>
    <property type="molecule type" value="Genomic_DNA"/>
</dbReference>
<dbReference type="InterPro" id="IPR050117">
    <property type="entry name" value="MAPK"/>
</dbReference>
<dbReference type="Gene3D" id="3.30.200.20">
    <property type="entry name" value="Phosphorylase Kinase, domain 1"/>
    <property type="match status" value="1"/>
</dbReference>
<dbReference type="InterPro" id="IPR017441">
    <property type="entry name" value="Protein_kinase_ATP_BS"/>
</dbReference>
<evidence type="ECO:0000313" key="8">
    <source>
        <dbReference type="Proteomes" id="UP001470230"/>
    </source>
</evidence>
<dbReference type="Pfam" id="PF00069">
    <property type="entry name" value="Pkinase"/>
    <property type="match status" value="1"/>
</dbReference>
<keyword evidence="8" id="KW-1185">Reference proteome</keyword>
<dbReference type="PANTHER" id="PTHR24055">
    <property type="entry name" value="MITOGEN-ACTIVATED PROTEIN KINASE"/>
    <property type="match status" value="1"/>
</dbReference>
<dbReference type="PROSITE" id="PS00107">
    <property type="entry name" value="PROTEIN_KINASE_ATP"/>
    <property type="match status" value="1"/>
</dbReference>
<dbReference type="Gene3D" id="1.10.510.10">
    <property type="entry name" value="Transferase(Phosphotransferase) domain 1"/>
    <property type="match status" value="1"/>
</dbReference>
<dbReference type="InterPro" id="IPR011009">
    <property type="entry name" value="Kinase-like_dom_sf"/>
</dbReference>
<organism evidence="7 8">
    <name type="scientific">Tritrichomonas musculus</name>
    <dbReference type="NCBI Taxonomy" id="1915356"/>
    <lineage>
        <taxon>Eukaryota</taxon>
        <taxon>Metamonada</taxon>
        <taxon>Parabasalia</taxon>
        <taxon>Tritrichomonadida</taxon>
        <taxon>Tritrichomonadidae</taxon>
        <taxon>Tritrichomonas</taxon>
    </lineage>
</organism>
<evidence type="ECO:0000256" key="1">
    <source>
        <dbReference type="ARBA" id="ARBA00022741"/>
    </source>
</evidence>
<comment type="caution">
    <text evidence="7">The sequence shown here is derived from an EMBL/GenBank/DDBJ whole genome shotgun (WGS) entry which is preliminary data.</text>
</comment>
<keyword evidence="4" id="KW-0723">Serine/threonine-protein kinase</keyword>
<dbReference type="InterPro" id="IPR008271">
    <property type="entry name" value="Ser/Thr_kinase_AS"/>
</dbReference>
<evidence type="ECO:0000313" key="7">
    <source>
        <dbReference type="EMBL" id="KAK8884877.1"/>
    </source>
</evidence>
<comment type="similarity">
    <text evidence="4">Belongs to the protein kinase superfamily.</text>
</comment>
<keyword evidence="1 3" id="KW-0547">Nucleotide-binding</keyword>
<evidence type="ECO:0000256" key="2">
    <source>
        <dbReference type="ARBA" id="ARBA00022840"/>
    </source>
</evidence>
<evidence type="ECO:0000256" key="4">
    <source>
        <dbReference type="RuleBase" id="RU000304"/>
    </source>
</evidence>
<dbReference type="PROSITE" id="PS50011">
    <property type="entry name" value="PROTEIN_KINASE_DOM"/>
    <property type="match status" value="1"/>
</dbReference>
<feature type="domain" description="Protein kinase" evidence="5">
    <location>
        <begin position="12"/>
        <end position="314"/>
    </location>
</feature>
<reference evidence="7 8" key="1">
    <citation type="submission" date="2024-04" db="EMBL/GenBank/DDBJ databases">
        <title>Tritrichomonas musculus Genome.</title>
        <authorList>
            <person name="Alves-Ferreira E."/>
            <person name="Grigg M."/>
            <person name="Lorenzi H."/>
            <person name="Galac M."/>
        </authorList>
    </citation>
    <scope>NUCLEOTIDE SEQUENCE [LARGE SCALE GENOMIC DNA]</scope>
    <source>
        <strain evidence="7 8">EAF2021</strain>
    </source>
</reference>
<gene>
    <name evidence="6" type="ORF">M9Y10_032966</name>
    <name evidence="7" type="ORF">M9Y10_043998</name>
</gene>
<dbReference type="EMBL" id="JAPFFF010000475">
    <property type="protein sequence ID" value="KAK8834185.1"/>
    <property type="molecule type" value="Genomic_DNA"/>
</dbReference>
<keyword evidence="2 3" id="KW-0067">ATP-binding</keyword>
<proteinExistence type="inferred from homology"/>
<protein>
    <recommendedName>
        <fullName evidence="5">Protein kinase domain-containing protein</fullName>
    </recommendedName>
</protein>
<name>A0ABR2K1S1_9EUKA</name>